<dbReference type="RefSeq" id="WP_132819828.1">
    <property type="nucleotide sequence ID" value="NZ_SMKI01000250.1"/>
</dbReference>
<sequence length="581" mass="61878">MGFFDDLVPREEPAAERPVLARLTPPPADDGRYGPPVDRFAPVLLSALDVVGAGPETRVLLTGWSVWPRSLTLHLAVFRRTRRAGPATRRQSGLRVGLRFSDGRRVTSLDGTEPRRMTGPRGAAGPAVSAGAVGLVPLDPGQHLSRGSLFTTDVDLYLAELPPPGEAWLVVEWPDEGIPETHTAIGVAALRAASGRAIEVWPDLEPPEPTAGRRLLATLEVGGPPAFLAPPLTSGQQRRLADEEEARQRYVPRADWQGMAYRSWEDTALVRARLAGGAPPGATLDPRGATPLHRVAERGAAEAVGLLLAHGAEVDARDGDGHTPLWHAVRALDEGTLRALIEAGADVWTPQTGPWSPGRLLATTSLAPLVTGLPGAVESPAEEVAAFRAAGALIAAFGREPLWTEGLGVAFVRGLGEDEVIRRLGGDPARCPMTDREHLPFDSGDYDAALRHVAVRGVSGDPGGCVVSQQGYLPSQSTVLEALSTDTTAYGVYFNPKGGVFGTLAGDGAAAAHEEIGLLPHRSAPDAHWHFRFWQRGRALPYRANVLAYACAAAGLRITEGREAVDLRTPRRWVALPARLR</sequence>
<evidence type="ECO:0000256" key="4">
    <source>
        <dbReference type="SAM" id="MobiDB-lite"/>
    </source>
</evidence>
<feature type="region of interest" description="Disordered" evidence="4">
    <location>
        <begin position="105"/>
        <end position="126"/>
    </location>
</feature>
<dbReference type="InterPro" id="IPR002110">
    <property type="entry name" value="Ankyrin_rpt"/>
</dbReference>
<comment type="caution">
    <text evidence="5">The sequence shown here is derived from an EMBL/GenBank/DDBJ whole genome shotgun (WGS) entry which is preliminary data.</text>
</comment>
<dbReference type="Proteomes" id="UP000295345">
    <property type="component" value="Unassembled WGS sequence"/>
</dbReference>
<evidence type="ECO:0000256" key="3">
    <source>
        <dbReference type="PROSITE-ProRule" id="PRU00023"/>
    </source>
</evidence>
<dbReference type="Gene3D" id="1.25.40.20">
    <property type="entry name" value="Ankyrin repeat-containing domain"/>
    <property type="match status" value="1"/>
</dbReference>
<dbReference type="GO" id="GO:0085020">
    <property type="term" value="P:protein K6-linked ubiquitination"/>
    <property type="evidence" value="ECO:0007669"/>
    <property type="project" value="TreeGrafter"/>
</dbReference>
<evidence type="ECO:0000256" key="1">
    <source>
        <dbReference type="ARBA" id="ARBA00022737"/>
    </source>
</evidence>
<dbReference type="GO" id="GO:0004842">
    <property type="term" value="F:ubiquitin-protein transferase activity"/>
    <property type="evidence" value="ECO:0007669"/>
    <property type="project" value="TreeGrafter"/>
</dbReference>
<feature type="repeat" description="ANK" evidence="3">
    <location>
        <begin position="320"/>
        <end position="347"/>
    </location>
</feature>
<proteinExistence type="predicted"/>
<keyword evidence="1" id="KW-0677">Repeat</keyword>
<evidence type="ECO:0000313" key="6">
    <source>
        <dbReference type="Proteomes" id="UP000295345"/>
    </source>
</evidence>
<feature type="compositionally biased region" description="Basic and acidic residues" evidence="4">
    <location>
        <begin position="105"/>
        <end position="116"/>
    </location>
</feature>
<dbReference type="SUPFAM" id="SSF48403">
    <property type="entry name" value="Ankyrin repeat"/>
    <property type="match status" value="1"/>
</dbReference>
<dbReference type="PANTHER" id="PTHR24171:SF8">
    <property type="entry name" value="BRCA1-ASSOCIATED RING DOMAIN PROTEIN 1"/>
    <property type="match status" value="1"/>
</dbReference>
<dbReference type="PROSITE" id="PS50088">
    <property type="entry name" value="ANK_REPEAT"/>
    <property type="match status" value="2"/>
</dbReference>
<organism evidence="5 6">
    <name type="scientific">Streptomyces hainanensis</name>
    <dbReference type="NCBI Taxonomy" id="402648"/>
    <lineage>
        <taxon>Bacteria</taxon>
        <taxon>Bacillati</taxon>
        <taxon>Actinomycetota</taxon>
        <taxon>Actinomycetes</taxon>
        <taxon>Kitasatosporales</taxon>
        <taxon>Streptomycetaceae</taxon>
        <taxon>Streptomyces</taxon>
    </lineage>
</organism>
<dbReference type="OrthoDB" id="3283992at2"/>
<keyword evidence="2 3" id="KW-0040">ANK repeat</keyword>
<dbReference type="PANTHER" id="PTHR24171">
    <property type="entry name" value="ANKYRIN REPEAT DOMAIN-CONTAINING PROTEIN 39-RELATED"/>
    <property type="match status" value="1"/>
</dbReference>
<name>A0A4R4T5P6_9ACTN</name>
<evidence type="ECO:0000313" key="5">
    <source>
        <dbReference type="EMBL" id="TDC72368.1"/>
    </source>
</evidence>
<accession>A0A4R4T5P6</accession>
<dbReference type="SMART" id="SM00248">
    <property type="entry name" value="ANK"/>
    <property type="match status" value="2"/>
</dbReference>
<dbReference type="PROSITE" id="PS50297">
    <property type="entry name" value="ANK_REP_REGION"/>
    <property type="match status" value="2"/>
</dbReference>
<gene>
    <name evidence="5" type="ORF">E1283_21900</name>
</gene>
<evidence type="ECO:0000256" key="2">
    <source>
        <dbReference type="ARBA" id="ARBA00023043"/>
    </source>
</evidence>
<keyword evidence="6" id="KW-1185">Reference proteome</keyword>
<dbReference type="AlphaFoldDB" id="A0A4R4T5P6"/>
<reference evidence="5 6" key="1">
    <citation type="submission" date="2019-03" db="EMBL/GenBank/DDBJ databases">
        <title>Draft genome sequences of novel Actinobacteria.</title>
        <authorList>
            <person name="Sahin N."/>
            <person name="Ay H."/>
            <person name="Saygin H."/>
        </authorList>
    </citation>
    <scope>NUCLEOTIDE SEQUENCE [LARGE SCALE GENOMIC DNA]</scope>
    <source>
        <strain evidence="5 6">DSM 41900</strain>
    </source>
</reference>
<feature type="repeat" description="ANK" evidence="3">
    <location>
        <begin position="287"/>
        <end position="319"/>
    </location>
</feature>
<dbReference type="EMBL" id="SMKI01000250">
    <property type="protein sequence ID" value="TDC72368.1"/>
    <property type="molecule type" value="Genomic_DNA"/>
</dbReference>
<dbReference type="InterPro" id="IPR036770">
    <property type="entry name" value="Ankyrin_rpt-contain_sf"/>
</dbReference>
<dbReference type="Pfam" id="PF12796">
    <property type="entry name" value="Ank_2"/>
    <property type="match status" value="1"/>
</dbReference>
<protein>
    <submittedName>
        <fullName evidence="5">Ankyrin repeat domain-containing protein</fullName>
    </submittedName>
</protein>